<evidence type="ECO:0000313" key="3">
    <source>
        <dbReference type="Proteomes" id="UP000604046"/>
    </source>
</evidence>
<name>A0A812T1E9_9DINO</name>
<dbReference type="PANTHER" id="PTHR10742">
    <property type="entry name" value="FLAVIN MONOAMINE OXIDASE"/>
    <property type="match status" value="1"/>
</dbReference>
<dbReference type="InterPro" id="IPR050281">
    <property type="entry name" value="Flavin_monoamine_oxidase"/>
</dbReference>
<dbReference type="Gene3D" id="3.50.50.60">
    <property type="entry name" value="FAD/NAD(P)-binding domain"/>
    <property type="match status" value="2"/>
</dbReference>
<evidence type="ECO:0000259" key="1">
    <source>
        <dbReference type="Pfam" id="PF01593"/>
    </source>
</evidence>
<proteinExistence type="predicted"/>
<accession>A0A812T1E9</accession>
<keyword evidence="3" id="KW-1185">Reference proteome</keyword>
<sequence length="604" mass="65661">MSDGPHFDADVVVVGAGLAGLTAARVLRAFGGRAIVLEARPRLGGRAATAELGGGEDRPDLPPAPVEEGCNYLHGCSEDHPLFLLAARLGIPTAVAAGDLGCQYSGWESAEIAEWRDAERGGEQIPVEEVVDAALLLQQVTYGVAYLAPGKTSDQSAEDPPTLELLFQRALEEVLERRHKSGCRSSPVLSARERSIVYKIRGRHYGYVAPCSRMPPETLVASSSLERAENVFMDGTWPGSESGLREEMLKFWKRKHKRVKDLGTAGPAASVTDMPDDDCEDRLLLGRGFRTFIECLASGLDVRLDDPVKEVCHTDSLVRITTKSGQSFSAPFAIITVPSGVLAELHPDSAIRFSPTLPADKVAAIKRLSLPRRGATTHEKVVLRWPVSEPFVVEVLGGCGAALQFETTDQRFHFLNLHKYGREGQLLCHIWGDSNWEEHSRLTDEEVVREVVGGLRAIFPARSSKGDDHKQDFVPFPPLWKVTRWSLDPFALGAYTEFQDPLASEEDRDIYARPEGRLLFTGEGAVPGHVGAQCTHGAVFGGACAAVALLSEGVGSGQRQVQEEETPRLGELLGSGPMSLDVPVLVEVLATGRCKRRKRCEPPD</sequence>
<dbReference type="Pfam" id="PF01593">
    <property type="entry name" value="Amino_oxidase"/>
    <property type="match status" value="2"/>
</dbReference>
<organism evidence="2 3">
    <name type="scientific">Symbiodinium natans</name>
    <dbReference type="NCBI Taxonomy" id="878477"/>
    <lineage>
        <taxon>Eukaryota</taxon>
        <taxon>Sar</taxon>
        <taxon>Alveolata</taxon>
        <taxon>Dinophyceae</taxon>
        <taxon>Suessiales</taxon>
        <taxon>Symbiodiniaceae</taxon>
        <taxon>Symbiodinium</taxon>
    </lineage>
</organism>
<comment type="caution">
    <text evidence="2">The sequence shown here is derived from an EMBL/GenBank/DDBJ whole genome shotgun (WGS) entry which is preliminary data.</text>
</comment>
<feature type="domain" description="Amine oxidase" evidence="1">
    <location>
        <begin position="18"/>
        <end position="98"/>
    </location>
</feature>
<dbReference type="SUPFAM" id="SSF51905">
    <property type="entry name" value="FAD/NAD(P)-binding domain"/>
    <property type="match status" value="1"/>
</dbReference>
<gene>
    <name evidence="2" type="primary">PAO4</name>
    <name evidence="2" type="ORF">SNAT2548_LOCUS28331</name>
</gene>
<dbReference type="GO" id="GO:0016491">
    <property type="term" value="F:oxidoreductase activity"/>
    <property type="evidence" value="ECO:0007669"/>
    <property type="project" value="InterPro"/>
</dbReference>
<protein>
    <submittedName>
        <fullName evidence="2">PAO4 protein</fullName>
    </submittedName>
</protein>
<dbReference type="AlphaFoldDB" id="A0A812T1E9"/>
<dbReference type="EMBL" id="CAJNDS010002512">
    <property type="protein sequence ID" value="CAE7505727.1"/>
    <property type="molecule type" value="Genomic_DNA"/>
</dbReference>
<evidence type="ECO:0000313" key="2">
    <source>
        <dbReference type="EMBL" id="CAE7505727.1"/>
    </source>
</evidence>
<feature type="domain" description="Amine oxidase" evidence="1">
    <location>
        <begin position="276"/>
        <end position="549"/>
    </location>
</feature>
<dbReference type="InterPro" id="IPR002937">
    <property type="entry name" value="Amino_oxidase"/>
</dbReference>
<dbReference type="Proteomes" id="UP000604046">
    <property type="component" value="Unassembled WGS sequence"/>
</dbReference>
<dbReference type="SUPFAM" id="SSF54373">
    <property type="entry name" value="FAD-linked reductases, C-terminal domain"/>
    <property type="match status" value="1"/>
</dbReference>
<dbReference type="PANTHER" id="PTHR10742:SF410">
    <property type="entry name" value="LYSINE-SPECIFIC HISTONE DEMETHYLASE 2"/>
    <property type="match status" value="1"/>
</dbReference>
<reference evidence="2" key="1">
    <citation type="submission" date="2021-02" db="EMBL/GenBank/DDBJ databases">
        <authorList>
            <person name="Dougan E. K."/>
            <person name="Rhodes N."/>
            <person name="Thang M."/>
            <person name="Chan C."/>
        </authorList>
    </citation>
    <scope>NUCLEOTIDE SEQUENCE</scope>
</reference>
<dbReference type="OrthoDB" id="7777654at2759"/>
<dbReference type="InterPro" id="IPR036188">
    <property type="entry name" value="FAD/NAD-bd_sf"/>
</dbReference>